<evidence type="ECO:0000313" key="3">
    <source>
        <dbReference type="Proteomes" id="UP000005238"/>
    </source>
</evidence>
<feature type="compositionally biased region" description="Basic and acidic residues" evidence="1">
    <location>
        <begin position="410"/>
        <end position="442"/>
    </location>
</feature>
<feature type="compositionally biased region" description="Basic and acidic residues" evidence="1">
    <location>
        <begin position="479"/>
        <end position="508"/>
    </location>
</feature>
<dbReference type="VEuPathDB" id="FungiDB:KRP22_12550"/>
<dbReference type="EnsemblProtists" id="Phyra77672">
    <property type="protein sequence ID" value="Phyra77672"/>
    <property type="gene ID" value="Phyra77672"/>
</dbReference>
<dbReference type="eggNOG" id="ENOG502R0Q4">
    <property type="taxonomic scope" value="Eukaryota"/>
</dbReference>
<reference evidence="2" key="2">
    <citation type="submission" date="2015-06" db="UniProtKB">
        <authorList>
            <consortium name="EnsemblProtists"/>
        </authorList>
    </citation>
    <scope>IDENTIFICATION</scope>
    <source>
        <strain evidence="2">Pr102</strain>
    </source>
</reference>
<feature type="compositionally biased region" description="Basic and acidic residues" evidence="1">
    <location>
        <begin position="454"/>
        <end position="468"/>
    </location>
</feature>
<dbReference type="HOGENOM" id="CLU_012523_0_0_1"/>
<keyword evidence="3" id="KW-1185">Reference proteome</keyword>
<dbReference type="PANTHER" id="PTHR22545:SF0">
    <property type="entry name" value="CENTROSOMAL PROTEIN OF 95 KDA"/>
    <property type="match status" value="1"/>
</dbReference>
<feature type="compositionally biased region" description="Basic residues" evidence="1">
    <location>
        <begin position="946"/>
        <end position="955"/>
    </location>
</feature>
<dbReference type="OMA" id="SGEHMAN"/>
<feature type="compositionally biased region" description="Basic and acidic residues" evidence="1">
    <location>
        <begin position="515"/>
        <end position="525"/>
    </location>
</feature>
<feature type="region of interest" description="Disordered" evidence="1">
    <location>
        <begin position="946"/>
        <end position="983"/>
    </location>
</feature>
<name>H3GMF3_PHYRM</name>
<dbReference type="InterPro" id="IPR026619">
    <property type="entry name" value="CEP95"/>
</dbReference>
<feature type="region of interest" description="Disordered" evidence="1">
    <location>
        <begin position="46"/>
        <end position="149"/>
    </location>
</feature>
<feature type="compositionally biased region" description="Basic and acidic residues" evidence="1">
    <location>
        <begin position="696"/>
        <end position="717"/>
    </location>
</feature>
<dbReference type="EMBL" id="DS566023">
    <property type="status" value="NOT_ANNOTATED_CDS"/>
    <property type="molecule type" value="Genomic_DNA"/>
</dbReference>
<dbReference type="VEuPathDB" id="FungiDB:KRP23_13564"/>
<feature type="compositionally biased region" description="Basic and acidic residues" evidence="1">
    <location>
        <begin position="540"/>
        <end position="555"/>
    </location>
</feature>
<reference evidence="3" key="1">
    <citation type="journal article" date="2006" name="Science">
        <title>Phytophthora genome sequences uncover evolutionary origins and mechanisms of pathogenesis.</title>
        <authorList>
            <person name="Tyler B.M."/>
            <person name="Tripathy S."/>
            <person name="Zhang X."/>
            <person name="Dehal P."/>
            <person name="Jiang R.H."/>
            <person name="Aerts A."/>
            <person name="Arredondo F.D."/>
            <person name="Baxter L."/>
            <person name="Bensasson D."/>
            <person name="Beynon J.L."/>
            <person name="Chapman J."/>
            <person name="Damasceno C.M."/>
            <person name="Dorrance A.E."/>
            <person name="Dou D."/>
            <person name="Dickerman A.W."/>
            <person name="Dubchak I.L."/>
            <person name="Garbelotto M."/>
            <person name="Gijzen M."/>
            <person name="Gordon S.G."/>
            <person name="Govers F."/>
            <person name="Grunwald N.J."/>
            <person name="Huang W."/>
            <person name="Ivors K.L."/>
            <person name="Jones R.W."/>
            <person name="Kamoun S."/>
            <person name="Krampis K."/>
            <person name="Lamour K.H."/>
            <person name="Lee M.K."/>
            <person name="McDonald W.H."/>
            <person name="Medina M."/>
            <person name="Meijer H.J."/>
            <person name="Nordberg E.K."/>
            <person name="Maclean D.J."/>
            <person name="Ospina-Giraldo M.D."/>
            <person name="Morris P.F."/>
            <person name="Phuntumart V."/>
            <person name="Putnam N.H."/>
            <person name="Rash S."/>
            <person name="Rose J.K."/>
            <person name="Sakihama Y."/>
            <person name="Salamov A.A."/>
            <person name="Savidor A."/>
            <person name="Scheuring C.F."/>
            <person name="Smith B.M."/>
            <person name="Sobral B.W."/>
            <person name="Terry A."/>
            <person name="Torto-Alalibo T.A."/>
            <person name="Win J."/>
            <person name="Xu Z."/>
            <person name="Zhang H."/>
            <person name="Grigoriev I.V."/>
            <person name="Rokhsar D.S."/>
            <person name="Boore J.L."/>
        </authorList>
    </citation>
    <scope>NUCLEOTIDE SEQUENCE [LARGE SCALE GENOMIC DNA]</scope>
    <source>
        <strain evidence="3">Pr102</strain>
    </source>
</reference>
<dbReference type="InParanoid" id="H3GMF3"/>
<sequence>MSLLERQMEWLQKKHDKMEAERLRQVEENERELTFQPKLIRRITYSGERHFRDTPGVPSSKLQASLGATRSNDNSETDIASAEPVVELQEEVATGEDGATSSENSDTPAEDSQVPETESSAVVTEVSPPENTPAWSAKPTIGGRRADFDSSETKVRLTLQDASKFELNSMYRKTDRRAGRDGVALHVGRREDTFEEQVIAVLFDREKVTEDDAERCAMATLPPQVDGFDAPNAPMTASNDPVLVEKIDFDASEQLLTDTNALLSKMGFGDRAFANPADLVASVSSMSVALYEKLFQFRLRDVERVPRTRQDYEHNAQLVADALRGALLEQSVDGDSVDQLRGDRLCAGDLGSIRRLLRMLEQVYALLFEESQEVGDRLRDVSFASLGATTTTEMNQRRVPPKLAKKQRKEGRAREVVADAPKSDDPERTSLRAKRMIKETRTARRSTSVSRRSQKQEEVRTAAREELRHRRTSSVSGTDRSRRDTSLKRADVIAENNKKRSRLLERSFRASSSNKAERAAKEARVRAAQGASRPSVKSTVTERRKQTENEKELLKTKPYGRFVAAAGSVSSDDDKLGEMGQSTQQEARGKRSEFFEGVSSVQHHSDESMHFLEEEGAFAHNFSSISIEETAPEQEGNEPGAGPDVEDREDHENRENAQPNENTDAGQSVKHQKSSNHQEAENDDGSTSSPVKKKVARDEPHAPERRSPSRVSNRDQTKSLYPLLPGTKRHTSTSKAQAQYLRYKLSLKNHLQELRQREASQRQHLERAFKSGEHMANVDKIRSRRFEQDVRLHRIAVGLEAKNEEEKQLRQAMNHLLGLEKEKLREEHRLTTSVLKQIQKDHAEREQAMETFYTNQMQLVKEQTRREAKERELVEKAQRSASEKMMRELRHERENQLAALLQEKQHLEETRRFRHASQMTQLLEKTDELSVKRTDAFYTAAMKARERHTVKKQQTQRRTSLDAYRAGSKPLRRTTRLSTSTIR</sequence>
<feature type="compositionally biased region" description="Polar residues" evidence="1">
    <location>
        <begin position="60"/>
        <end position="78"/>
    </location>
</feature>
<dbReference type="VEuPathDB" id="FungiDB:KRP22_12549"/>
<dbReference type="GO" id="GO:0000922">
    <property type="term" value="C:spindle pole"/>
    <property type="evidence" value="ECO:0007669"/>
    <property type="project" value="InterPro"/>
</dbReference>
<organism evidence="2 3">
    <name type="scientific">Phytophthora ramorum</name>
    <name type="common">Sudden oak death agent</name>
    <dbReference type="NCBI Taxonomy" id="164328"/>
    <lineage>
        <taxon>Eukaryota</taxon>
        <taxon>Sar</taxon>
        <taxon>Stramenopiles</taxon>
        <taxon>Oomycota</taxon>
        <taxon>Peronosporomycetes</taxon>
        <taxon>Peronosporales</taxon>
        <taxon>Peronosporaceae</taxon>
        <taxon>Phytophthora</taxon>
    </lineage>
</organism>
<feature type="compositionally biased region" description="Basic and acidic residues" evidence="1">
    <location>
        <begin position="603"/>
        <end position="613"/>
    </location>
</feature>
<feature type="compositionally biased region" description="Basic residues" evidence="1">
    <location>
        <begin position="399"/>
        <end position="409"/>
    </location>
</feature>
<dbReference type="GO" id="GO:0005813">
    <property type="term" value="C:centrosome"/>
    <property type="evidence" value="ECO:0007669"/>
    <property type="project" value="InterPro"/>
</dbReference>
<protein>
    <recommendedName>
        <fullName evidence="4">DUF5745 domain-containing protein</fullName>
    </recommendedName>
</protein>
<accession>H3GMF3</accession>
<dbReference type="PANTHER" id="PTHR22545">
    <property type="entry name" value="CENTROSOMAL PROTEIN OF 95 KDA"/>
    <property type="match status" value="1"/>
</dbReference>
<dbReference type="VEuPathDB" id="FungiDB:KRP23_13565"/>
<feature type="region of interest" description="Disordered" evidence="1">
    <location>
        <begin position="392"/>
        <end position="736"/>
    </location>
</feature>
<dbReference type="Proteomes" id="UP000005238">
    <property type="component" value="Unassembled WGS sequence"/>
</dbReference>
<evidence type="ECO:0000256" key="1">
    <source>
        <dbReference type="SAM" id="MobiDB-lite"/>
    </source>
</evidence>
<dbReference type="AlphaFoldDB" id="H3GMF3"/>
<feature type="compositionally biased region" description="Polar residues" evidence="1">
    <location>
        <begin position="656"/>
        <end position="666"/>
    </location>
</feature>
<evidence type="ECO:0000313" key="2">
    <source>
        <dbReference type="EnsemblProtists" id="Phyra77672"/>
    </source>
</evidence>
<proteinExistence type="predicted"/>
<evidence type="ECO:0008006" key="4">
    <source>
        <dbReference type="Google" id="ProtNLM"/>
    </source>
</evidence>